<dbReference type="InterPro" id="IPR037185">
    <property type="entry name" value="EmrE-like"/>
</dbReference>
<feature type="transmembrane region" description="Helical" evidence="7">
    <location>
        <begin position="285"/>
        <end position="303"/>
    </location>
</feature>
<dbReference type="OrthoDB" id="154915at2"/>
<feature type="transmembrane region" description="Helical" evidence="7">
    <location>
        <begin position="227"/>
        <end position="247"/>
    </location>
</feature>
<evidence type="ECO:0000256" key="1">
    <source>
        <dbReference type="ARBA" id="ARBA00004651"/>
    </source>
</evidence>
<feature type="transmembrane region" description="Helical" evidence="7">
    <location>
        <begin position="73"/>
        <end position="92"/>
    </location>
</feature>
<dbReference type="Gene3D" id="1.10.3730.20">
    <property type="match status" value="2"/>
</dbReference>
<keyword evidence="3" id="KW-1003">Cell membrane</keyword>
<evidence type="ECO:0000259" key="8">
    <source>
        <dbReference type="Pfam" id="PF00892"/>
    </source>
</evidence>
<feature type="transmembrane region" description="Helical" evidence="7">
    <location>
        <begin position="131"/>
        <end position="150"/>
    </location>
</feature>
<comment type="caution">
    <text evidence="9">The sequence shown here is derived from an EMBL/GenBank/DDBJ whole genome shotgun (WGS) entry which is preliminary data.</text>
</comment>
<evidence type="ECO:0000256" key="5">
    <source>
        <dbReference type="ARBA" id="ARBA00022989"/>
    </source>
</evidence>
<dbReference type="PANTHER" id="PTHR42920">
    <property type="entry name" value="OS03G0707200 PROTEIN-RELATED"/>
    <property type="match status" value="1"/>
</dbReference>
<evidence type="ECO:0000256" key="3">
    <source>
        <dbReference type="ARBA" id="ARBA00022475"/>
    </source>
</evidence>
<gene>
    <name evidence="10" type="ORF">FHE65_08680</name>
    <name evidence="9" type="ORF">FHE65_10385</name>
</gene>
<dbReference type="InterPro" id="IPR051258">
    <property type="entry name" value="Diverse_Substrate_Transporter"/>
</dbReference>
<feature type="transmembrane region" description="Helical" evidence="7">
    <location>
        <begin position="254"/>
        <end position="279"/>
    </location>
</feature>
<feature type="transmembrane region" description="Helical" evidence="7">
    <location>
        <begin position="98"/>
        <end position="119"/>
    </location>
</feature>
<evidence type="ECO:0000256" key="2">
    <source>
        <dbReference type="ARBA" id="ARBA00007362"/>
    </source>
</evidence>
<feature type="transmembrane region" description="Helical" evidence="7">
    <location>
        <begin position="39"/>
        <end position="61"/>
    </location>
</feature>
<comment type="subcellular location">
    <subcellularLocation>
        <location evidence="1">Cell membrane</location>
        <topology evidence="1">Multi-pass membrane protein</topology>
    </subcellularLocation>
</comment>
<feature type="domain" description="EamA" evidence="8">
    <location>
        <begin position="157"/>
        <end position="300"/>
    </location>
</feature>
<dbReference type="PANTHER" id="PTHR42920:SF11">
    <property type="entry name" value="INNER MEMBRANE PROTEIN YTFF"/>
    <property type="match status" value="1"/>
</dbReference>
<dbReference type="AlphaFoldDB" id="A0A5C4MSF7"/>
<protein>
    <submittedName>
        <fullName evidence="9">EamA family transporter</fullName>
    </submittedName>
</protein>
<proteinExistence type="inferred from homology"/>
<feature type="transmembrane region" description="Helical" evidence="7">
    <location>
        <begin position="188"/>
        <end position="207"/>
    </location>
</feature>
<accession>A0A5C4MSF7</accession>
<comment type="similarity">
    <text evidence="2">Belongs to the EamA transporter family.</text>
</comment>
<keyword evidence="4 7" id="KW-0812">Transmembrane</keyword>
<dbReference type="EMBL" id="VDFR01000048">
    <property type="protein sequence ID" value="TNC47026.1"/>
    <property type="molecule type" value="Genomic_DNA"/>
</dbReference>
<evidence type="ECO:0000313" key="10">
    <source>
        <dbReference type="EMBL" id="TNC47849.1"/>
    </source>
</evidence>
<dbReference type="RefSeq" id="WP_139105716.1">
    <property type="nucleotide sequence ID" value="NZ_VDFR01000041.1"/>
</dbReference>
<reference evidence="9 11" key="1">
    <citation type="submission" date="2019-05" db="EMBL/GenBank/DDBJ databases">
        <title>Mumia sp. nov., isolated from the intestinal contents of plateau pika (Ochotona curzoniae) in the Qinghai-Tibet plateau of China.</title>
        <authorList>
            <person name="Tian Z."/>
        </authorList>
    </citation>
    <scope>NUCLEOTIDE SEQUENCE [LARGE SCALE GENOMIC DNA]</scope>
    <source>
        <strain evidence="11">527</strain>
        <strain evidence="9">Z527</strain>
    </source>
</reference>
<dbReference type="EMBL" id="VDFR01000041">
    <property type="protein sequence ID" value="TNC47849.1"/>
    <property type="molecule type" value="Genomic_DNA"/>
</dbReference>
<keyword evidence="5 7" id="KW-1133">Transmembrane helix</keyword>
<dbReference type="GO" id="GO:0005886">
    <property type="term" value="C:plasma membrane"/>
    <property type="evidence" value="ECO:0007669"/>
    <property type="project" value="UniProtKB-SubCell"/>
</dbReference>
<dbReference type="Pfam" id="PF00892">
    <property type="entry name" value="EamA"/>
    <property type="match status" value="2"/>
</dbReference>
<feature type="transmembrane region" description="Helical" evidence="7">
    <location>
        <begin position="156"/>
        <end position="176"/>
    </location>
</feature>
<dbReference type="Proteomes" id="UP000306740">
    <property type="component" value="Unassembled WGS sequence"/>
</dbReference>
<evidence type="ECO:0000313" key="9">
    <source>
        <dbReference type="EMBL" id="TNC47026.1"/>
    </source>
</evidence>
<evidence type="ECO:0000313" key="11">
    <source>
        <dbReference type="Proteomes" id="UP000306740"/>
    </source>
</evidence>
<feature type="transmembrane region" description="Helical" evidence="7">
    <location>
        <begin position="12"/>
        <end position="33"/>
    </location>
</feature>
<name>A0A5C4MSF7_9ACTN</name>
<organism evidence="9 11">
    <name type="scientific">Mumia zhuanghuii</name>
    <dbReference type="NCBI Taxonomy" id="2585211"/>
    <lineage>
        <taxon>Bacteria</taxon>
        <taxon>Bacillati</taxon>
        <taxon>Actinomycetota</taxon>
        <taxon>Actinomycetes</taxon>
        <taxon>Propionibacteriales</taxon>
        <taxon>Nocardioidaceae</taxon>
        <taxon>Mumia</taxon>
    </lineage>
</organism>
<evidence type="ECO:0000256" key="4">
    <source>
        <dbReference type="ARBA" id="ARBA00022692"/>
    </source>
</evidence>
<evidence type="ECO:0000256" key="6">
    <source>
        <dbReference type="ARBA" id="ARBA00023136"/>
    </source>
</evidence>
<feature type="domain" description="EamA" evidence="8">
    <location>
        <begin position="10"/>
        <end position="145"/>
    </location>
</feature>
<dbReference type="SUPFAM" id="SSF103481">
    <property type="entry name" value="Multidrug resistance efflux transporter EmrE"/>
    <property type="match status" value="2"/>
</dbReference>
<evidence type="ECO:0000256" key="7">
    <source>
        <dbReference type="SAM" id="Phobius"/>
    </source>
</evidence>
<keyword evidence="6 7" id="KW-0472">Membrane</keyword>
<sequence>MARRDSSAGIGYGLVVGGAALFVVNAGVSRVAMRAGIDPALLTTLRTTGSALLFLAFAVVADRTALRLPRGRELAALLLLGVVGVAGVQWTYNIAIDRIPVGMALLLEYLAPVLVVLWARFVQKQQVRRTMWIAVAMTLTGLALVAQIAEGLAFDGLGMLAGLGAAVCFAVYFLVGEHGVREADPIRVVVWAFTFAALGMNLVRPVWHVEGLSDPANLLGALDAYEVPLWLVVAWVILLGTLAPFFMELSALQYLPATVVTVVATLEPVGASALGWVWFGESLDAVQVLGGLLVVAGIAVAQLSRPRAPSPVPEVGG</sequence>
<dbReference type="InterPro" id="IPR000620">
    <property type="entry name" value="EamA_dom"/>
</dbReference>